<dbReference type="Proteomes" id="UP000887104">
    <property type="component" value="Unassembled WGS sequence"/>
</dbReference>
<keyword evidence="2" id="KW-1185">Reference proteome</keyword>
<comment type="caution">
    <text evidence="1">The sequence shown here is derived from an EMBL/GenBank/DDBJ whole genome shotgun (WGS) entry which is preliminary data.</text>
</comment>
<dbReference type="RefSeq" id="WP_220783293.1">
    <property type="nucleotide sequence ID" value="NZ_BPEY01000142.1"/>
</dbReference>
<organism evidence="1 2">
    <name type="scientific">Shewanella sairae</name>
    <dbReference type="NCBI Taxonomy" id="190310"/>
    <lineage>
        <taxon>Bacteria</taxon>
        <taxon>Pseudomonadati</taxon>
        <taxon>Pseudomonadota</taxon>
        <taxon>Gammaproteobacteria</taxon>
        <taxon>Alteromonadales</taxon>
        <taxon>Shewanellaceae</taxon>
        <taxon>Shewanella</taxon>
    </lineage>
</organism>
<accession>A0ABQ4PR59</accession>
<proteinExistence type="predicted"/>
<reference evidence="1" key="1">
    <citation type="submission" date="2021-05" db="EMBL/GenBank/DDBJ databases">
        <title>Molecular characterization for Shewanella algae harboring chromosomal blaOXA-55-like strains isolated from clinical and environment sample.</title>
        <authorList>
            <person name="Ohama Y."/>
            <person name="Aoki K."/>
            <person name="Harada S."/>
            <person name="Moriya K."/>
            <person name="Ishii Y."/>
            <person name="Tateda K."/>
        </authorList>
    </citation>
    <scope>NUCLEOTIDE SEQUENCE</scope>
    <source>
        <strain evidence="1">JCM 11563</strain>
    </source>
</reference>
<evidence type="ECO:0000313" key="2">
    <source>
        <dbReference type="Proteomes" id="UP000887104"/>
    </source>
</evidence>
<evidence type="ECO:0000313" key="1">
    <source>
        <dbReference type="EMBL" id="GIU51955.1"/>
    </source>
</evidence>
<name>A0ABQ4PR59_9GAMM</name>
<dbReference type="EMBL" id="BPEY01000142">
    <property type="protein sequence ID" value="GIU51955.1"/>
    <property type="molecule type" value="Genomic_DNA"/>
</dbReference>
<sequence>MEISPDKIWNPKEWEAHANELLRERYRAVSGYVPIPDLHEGDGGIEGFSLDGNAYQMYCPENASTLNKLYEDQRDKMTADIKKFISNKDKMIAFFGNTKIKRWILVVPNHQTRKIVAHATKKTQEVIDANLPYVDSDDFRVLVWDRSEFRKEETSLLSSGVAILKLSSIEVSEMDVTGYSGESAEFINNMDRKLSKLTKNPERVKRGKERLIKSVIISQNMLSELKQDYGEIYEQITSTTAARAAQLDLEVFDAAPETQSLRYQTETLVSQLQNKCSLHDDNIEEISRGAISDWLMNCTLDFD</sequence>
<protein>
    <submittedName>
        <fullName evidence="1">Uncharacterized protein</fullName>
    </submittedName>
</protein>
<gene>
    <name evidence="1" type="ORF">TUM4438_43330</name>
</gene>